<reference evidence="7 8" key="1">
    <citation type="submission" date="2021-06" db="EMBL/GenBank/DDBJ databases">
        <authorList>
            <person name="Kallberg Y."/>
            <person name="Tangrot J."/>
            <person name="Rosling A."/>
        </authorList>
    </citation>
    <scope>NUCLEOTIDE SEQUENCE [LARGE SCALE GENOMIC DNA]</scope>
    <source>
        <strain evidence="7 8">120-4 pot B 10/14</strain>
    </source>
</reference>
<gene>
    <name evidence="7" type="ORF">GMARGA_LOCUS18080</name>
</gene>
<feature type="domain" description="Protein kinase" evidence="6">
    <location>
        <begin position="147"/>
        <end position="395"/>
    </location>
</feature>
<evidence type="ECO:0000256" key="2">
    <source>
        <dbReference type="ARBA" id="ARBA00022840"/>
    </source>
</evidence>
<keyword evidence="8" id="KW-1185">Reference proteome</keyword>
<dbReference type="Pfam" id="PF00069">
    <property type="entry name" value="Pkinase"/>
    <property type="match status" value="1"/>
</dbReference>
<dbReference type="Proteomes" id="UP000789901">
    <property type="component" value="Unassembled WGS sequence"/>
</dbReference>
<keyword evidence="2 3" id="KW-0067">ATP-binding</keyword>
<dbReference type="Gene3D" id="3.30.200.20">
    <property type="entry name" value="Phosphorylase Kinase, domain 1"/>
    <property type="match status" value="1"/>
</dbReference>
<keyword evidence="4" id="KW-0418">Kinase</keyword>
<evidence type="ECO:0000256" key="1">
    <source>
        <dbReference type="ARBA" id="ARBA00022741"/>
    </source>
</evidence>
<dbReference type="InterPro" id="IPR017441">
    <property type="entry name" value="Protein_kinase_ATP_BS"/>
</dbReference>
<dbReference type="PANTHER" id="PTHR24347">
    <property type="entry name" value="SERINE/THREONINE-PROTEIN KINASE"/>
    <property type="match status" value="1"/>
</dbReference>
<keyword evidence="4" id="KW-0723">Serine/threonine-protein kinase</keyword>
<organism evidence="7 8">
    <name type="scientific">Gigaspora margarita</name>
    <dbReference type="NCBI Taxonomy" id="4874"/>
    <lineage>
        <taxon>Eukaryota</taxon>
        <taxon>Fungi</taxon>
        <taxon>Fungi incertae sedis</taxon>
        <taxon>Mucoromycota</taxon>
        <taxon>Glomeromycotina</taxon>
        <taxon>Glomeromycetes</taxon>
        <taxon>Diversisporales</taxon>
        <taxon>Gigasporaceae</taxon>
        <taxon>Gigaspora</taxon>
    </lineage>
</organism>
<evidence type="ECO:0000256" key="3">
    <source>
        <dbReference type="PROSITE-ProRule" id="PRU10141"/>
    </source>
</evidence>
<proteinExistence type="inferred from homology"/>
<accession>A0ABN7VHG6</accession>
<dbReference type="PROSITE" id="PS50011">
    <property type="entry name" value="PROTEIN_KINASE_DOM"/>
    <property type="match status" value="1"/>
</dbReference>
<keyword evidence="4" id="KW-0808">Transferase</keyword>
<evidence type="ECO:0000313" key="7">
    <source>
        <dbReference type="EMBL" id="CAG8766677.1"/>
    </source>
</evidence>
<protein>
    <submittedName>
        <fullName evidence="7">2008_t:CDS:1</fullName>
    </submittedName>
</protein>
<evidence type="ECO:0000313" key="8">
    <source>
        <dbReference type="Proteomes" id="UP000789901"/>
    </source>
</evidence>
<dbReference type="InterPro" id="IPR011009">
    <property type="entry name" value="Kinase-like_dom_sf"/>
</dbReference>
<evidence type="ECO:0000259" key="6">
    <source>
        <dbReference type="PROSITE" id="PS50011"/>
    </source>
</evidence>
<feature type="region of interest" description="Disordered" evidence="5">
    <location>
        <begin position="429"/>
        <end position="451"/>
    </location>
</feature>
<dbReference type="SUPFAM" id="SSF56112">
    <property type="entry name" value="Protein kinase-like (PK-like)"/>
    <property type="match status" value="1"/>
</dbReference>
<evidence type="ECO:0000256" key="4">
    <source>
        <dbReference type="RuleBase" id="RU000304"/>
    </source>
</evidence>
<comment type="caution">
    <text evidence="7">The sequence shown here is derived from an EMBL/GenBank/DDBJ whole genome shotgun (WGS) entry which is preliminary data.</text>
</comment>
<dbReference type="CDD" id="cd05117">
    <property type="entry name" value="STKc_CAMK"/>
    <property type="match status" value="1"/>
</dbReference>
<dbReference type="EMBL" id="CAJVQB010014145">
    <property type="protein sequence ID" value="CAG8766677.1"/>
    <property type="molecule type" value="Genomic_DNA"/>
</dbReference>
<name>A0ABN7VHG6_GIGMA</name>
<dbReference type="PROSITE" id="PS00107">
    <property type="entry name" value="PROTEIN_KINASE_ATP"/>
    <property type="match status" value="1"/>
</dbReference>
<keyword evidence="1 3" id="KW-0547">Nucleotide-binding</keyword>
<sequence>FRVWIRWQQTGSCHPLTPLSNFEIKLHGSPSVKGNPNGKLKLNEEYSAPIASNRLQYSVLPVQLTITRKATTSPKTYFSPINITNTSGKIKDTAGMKTGKHQATPLFNLIFSSSCIADSLQQINKMGITDLFNKSPQPETYDKKKYYKIGKTLGSGTYGSVKEAVKTTTGQHCAIKIIDKKKVRNQESMVEKEMNILSGLDHPNVVKFYDWFESRDKYYLVFELATGGELFDRLIERGKFTEADAVEVIRTVLDAVKYLHEHHIVHRDLKPENLLYKNKSEDSPLVLADFGVIADDNDLMTTHCGSQGYVAPEILKRTAYTKAIDLWSIGLCGYLPFRSEDRYAFYEEVTNARVRFEDRFWRNVSEDAKDFIRSLLTLDPEQRPSAKEALTHKWMSGENAMDVDLLENFDARKAFRKAVGAIQAAARMRRETFKDSSSNNGSSPDADEKNQ</sequence>
<dbReference type="SMART" id="SM00220">
    <property type="entry name" value="S_TKc"/>
    <property type="match status" value="1"/>
</dbReference>
<comment type="similarity">
    <text evidence="4">Belongs to the protein kinase superfamily.</text>
</comment>
<dbReference type="InterPro" id="IPR008271">
    <property type="entry name" value="Ser/Thr_kinase_AS"/>
</dbReference>
<evidence type="ECO:0000256" key="5">
    <source>
        <dbReference type="SAM" id="MobiDB-lite"/>
    </source>
</evidence>
<dbReference type="PROSITE" id="PS00108">
    <property type="entry name" value="PROTEIN_KINASE_ST"/>
    <property type="match status" value="1"/>
</dbReference>
<feature type="binding site" evidence="3">
    <location>
        <position position="176"/>
    </location>
    <ligand>
        <name>ATP</name>
        <dbReference type="ChEBI" id="CHEBI:30616"/>
    </ligand>
</feature>
<dbReference type="InterPro" id="IPR000719">
    <property type="entry name" value="Prot_kinase_dom"/>
</dbReference>
<feature type="non-terminal residue" evidence="7">
    <location>
        <position position="1"/>
    </location>
</feature>
<dbReference type="Gene3D" id="1.10.510.10">
    <property type="entry name" value="Transferase(Phosphotransferase) domain 1"/>
    <property type="match status" value="1"/>
</dbReference>